<dbReference type="InterPro" id="IPR036404">
    <property type="entry name" value="Jacalin-like_lectin_dom_sf"/>
</dbReference>
<evidence type="ECO:0000313" key="3">
    <source>
        <dbReference type="EnsemblPlants" id="OB01G24650.1"/>
    </source>
</evidence>
<dbReference type="Proteomes" id="UP000006038">
    <property type="component" value="Chromosome 1"/>
</dbReference>
<reference evidence="3" key="1">
    <citation type="journal article" date="2013" name="Nat. Commun.">
        <title>Whole-genome sequencing of Oryza brachyantha reveals mechanisms underlying Oryza genome evolution.</title>
        <authorList>
            <person name="Chen J."/>
            <person name="Huang Q."/>
            <person name="Gao D."/>
            <person name="Wang J."/>
            <person name="Lang Y."/>
            <person name="Liu T."/>
            <person name="Li B."/>
            <person name="Bai Z."/>
            <person name="Luis Goicoechea J."/>
            <person name="Liang C."/>
            <person name="Chen C."/>
            <person name="Zhang W."/>
            <person name="Sun S."/>
            <person name="Liao Y."/>
            <person name="Zhang X."/>
            <person name="Yang L."/>
            <person name="Song C."/>
            <person name="Wang M."/>
            <person name="Shi J."/>
            <person name="Liu G."/>
            <person name="Liu J."/>
            <person name="Zhou H."/>
            <person name="Zhou W."/>
            <person name="Yu Q."/>
            <person name="An N."/>
            <person name="Chen Y."/>
            <person name="Cai Q."/>
            <person name="Wang B."/>
            <person name="Liu B."/>
            <person name="Min J."/>
            <person name="Huang Y."/>
            <person name="Wu H."/>
            <person name="Li Z."/>
            <person name="Zhang Y."/>
            <person name="Yin Y."/>
            <person name="Song W."/>
            <person name="Jiang J."/>
            <person name="Jackson S.A."/>
            <person name="Wing R.A."/>
            <person name="Wang J."/>
            <person name="Chen M."/>
        </authorList>
    </citation>
    <scope>NUCLEOTIDE SEQUENCE [LARGE SCALE GENOMIC DNA]</scope>
    <source>
        <strain evidence="3">cv. IRGC 101232</strain>
    </source>
</reference>
<dbReference type="GO" id="GO:0030246">
    <property type="term" value="F:carbohydrate binding"/>
    <property type="evidence" value="ECO:0007669"/>
    <property type="project" value="UniProtKB-KW"/>
</dbReference>
<dbReference type="STRING" id="4533.J3KZQ9"/>
<dbReference type="InterPro" id="IPR033734">
    <property type="entry name" value="Jacalin-like_lectin_dom_plant"/>
</dbReference>
<dbReference type="SUPFAM" id="SSF51101">
    <property type="entry name" value="Mannose-binding lectins"/>
    <property type="match status" value="1"/>
</dbReference>
<accession>J3KZQ9</accession>
<dbReference type="CDD" id="cd09612">
    <property type="entry name" value="Jacalin"/>
    <property type="match status" value="1"/>
</dbReference>
<name>J3KZQ9_ORYBR</name>
<evidence type="ECO:0000256" key="1">
    <source>
        <dbReference type="ARBA" id="ARBA00022734"/>
    </source>
</evidence>
<dbReference type="EnsemblPlants" id="OB01G24650.1">
    <property type="protein sequence ID" value="OB01G24650.1"/>
    <property type="gene ID" value="OB01G24650"/>
</dbReference>
<proteinExistence type="predicted"/>
<sequence>MGFEQPFRLRAGVVAEPRNEIYQQPTIQFCSTSQHSSLLLEIMFVDGLVKIGMFGANNGTRRDIVVAPMHLKAVTIRSINTIDRLTFYYNDEKGNQLMGGEWGGNLGFDHTFYLDRDEYLKQVSGTFGPFDIQKQPCTVNSLTFISNKGKRYGPFGTRGAKDTAFDIPVEKGSIVGFYARADGFVSAIGFYVRP</sequence>
<dbReference type="PROSITE" id="PS51752">
    <property type="entry name" value="JACALIN_LECTIN"/>
    <property type="match status" value="1"/>
</dbReference>
<keyword evidence="4" id="KW-1185">Reference proteome</keyword>
<organism evidence="3">
    <name type="scientific">Oryza brachyantha</name>
    <name type="common">malo sina</name>
    <dbReference type="NCBI Taxonomy" id="4533"/>
    <lineage>
        <taxon>Eukaryota</taxon>
        <taxon>Viridiplantae</taxon>
        <taxon>Streptophyta</taxon>
        <taxon>Embryophyta</taxon>
        <taxon>Tracheophyta</taxon>
        <taxon>Spermatophyta</taxon>
        <taxon>Magnoliopsida</taxon>
        <taxon>Liliopsida</taxon>
        <taxon>Poales</taxon>
        <taxon>Poaceae</taxon>
        <taxon>BOP clade</taxon>
        <taxon>Oryzoideae</taxon>
        <taxon>Oryzeae</taxon>
        <taxon>Oryzinae</taxon>
        <taxon>Oryza</taxon>
    </lineage>
</organism>
<dbReference type="Gene3D" id="2.100.10.30">
    <property type="entry name" value="Jacalin-like lectin domain"/>
    <property type="match status" value="1"/>
</dbReference>
<dbReference type="AlphaFoldDB" id="J3KZQ9"/>
<dbReference type="PANTHER" id="PTHR46506">
    <property type="entry name" value="OS05G0143600 PROTEIN"/>
    <property type="match status" value="1"/>
</dbReference>
<reference evidence="3" key="2">
    <citation type="submission" date="2013-04" db="UniProtKB">
        <authorList>
            <consortium name="EnsemblPlants"/>
        </authorList>
    </citation>
    <scope>IDENTIFICATION</scope>
</reference>
<dbReference type="OMA" id="ILIMWRI"/>
<feature type="domain" description="Jacalin-type lectin" evidence="2">
    <location>
        <begin position="48"/>
        <end position="194"/>
    </location>
</feature>
<evidence type="ECO:0000313" key="4">
    <source>
        <dbReference type="Proteomes" id="UP000006038"/>
    </source>
</evidence>
<dbReference type="Gramene" id="OB01G24650.1">
    <property type="protein sequence ID" value="OB01G24650.1"/>
    <property type="gene ID" value="OB01G24650"/>
</dbReference>
<evidence type="ECO:0000259" key="2">
    <source>
        <dbReference type="PROSITE" id="PS51752"/>
    </source>
</evidence>
<dbReference type="HOGENOM" id="CLU_078923_4_1_1"/>
<keyword evidence="1" id="KW-0430">Lectin</keyword>
<dbReference type="SMART" id="SM00915">
    <property type="entry name" value="Jacalin"/>
    <property type="match status" value="1"/>
</dbReference>
<dbReference type="InterPro" id="IPR001229">
    <property type="entry name" value="Jacalin-like_lectin_dom"/>
</dbReference>
<protein>
    <recommendedName>
        <fullName evidence="2">Jacalin-type lectin domain-containing protein</fullName>
    </recommendedName>
</protein>
<dbReference type="Pfam" id="PF01419">
    <property type="entry name" value="Jacalin"/>
    <property type="match status" value="1"/>
</dbReference>